<dbReference type="GO" id="GO:0042744">
    <property type="term" value="P:hydrogen peroxide catabolic process"/>
    <property type="evidence" value="ECO:0007669"/>
    <property type="project" value="UniProtKB-KW"/>
</dbReference>
<comment type="cofactor">
    <cofactor evidence="1">
        <name>heme</name>
        <dbReference type="ChEBI" id="CHEBI:30413"/>
    </cofactor>
</comment>
<proteinExistence type="predicted"/>
<keyword evidence="6 10" id="KW-0560">Oxidoreductase</keyword>
<evidence type="ECO:0000256" key="4">
    <source>
        <dbReference type="ARBA" id="ARBA00022617"/>
    </source>
</evidence>
<dbReference type="InterPro" id="IPR043156">
    <property type="entry name" value="Catalase_clade2_helical"/>
</dbReference>
<protein>
    <recommendedName>
        <fullName evidence="2">catalase</fullName>
        <ecNumber evidence="2">1.11.1.6</ecNumber>
    </recommendedName>
</protein>
<dbReference type="PANTHER" id="PTHR42821">
    <property type="entry name" value="CATALASE"/>
    <property type="match status" value="1"/>
</dbReference>
<evidence type="ECO:0000256" key="3">
    <source>
        <dbReference type="ARBA" id="ARBA00022559"/>
    </source>
</evidence>
<dbReference type="EMBL" id="LR134190">
    <property type="protein sequence ID" value="VEB60366.1"/>
    <property type="molecule type" value="Genomic_DNA"/>
</dbReference>
<evidence type="ECO:0000256" key="6">
    <source>
        <dbReference type="ARBA" id="ARBA00023002"/>
    </source>
</evidence>
<name>A0A3S4JFS9_SALET</name>
<keyword evidence="3 10" id="KW-0575">Peroxidase</keyword>
<dbReference type="InterPro" id="IPR024712">
    <property type="entry name" value="Catalase_clade2"/>
</dbReference>
<evidence type="ECO:0000313" key="11">
    <source>
        <dbReference type="Proteomes" id="UP000269208"/>
    </source>
</evidence>
<evidence type="ECO:0000313" key="10">
    <source>
        <dbReference type="EMBL" id="VEB60366.1"/>
    </source>
</evidence>
<keyword evidence="8" id="KW-0376">Hydrogen peroxide</keyword>
<keyword evidence="7" id="KW-0408">Iron</keyword>
<dbReference type="GO" id="GO:0006979">
    <property type="term" value="P:response to oxidative stress"/>
    <property type="evidence" value="ECO:0007669"/>
    <property type="project" value="InterPro"/>
</dbReference>
<evidence type="ECO:0000256" key="2">
    <source>
        <dbReference type="ARBA" id="ARBA00012314"/>
    </source>
</evidence>
<keyword evidence="5" id="KW-0479">Metal-binding</keyword>
<evidence type="ECO:0000256" key="7">
    <source>
        <dbReference type="ARBA" id="ARBA00023004"/>
    </source>
</evidence>
<dbReference type="InterPro" id="IPR020835">
    <property type="entry name" value="Catalase_sf"/>
</dbReference>
<evidence type="ECO:0000256" key="8">
    <source>
        <dbReference type="ARBA" id="ARBA00023324"/>
    </source>
</evidence>
<gene>
    <name evidence="10" type="primary">katE_4</name>
    <name evidence="10" type="ORF">NCTC6754_06393</name>
</gene>
<reference evidence="10 11" key="1">
    <citation type="submission" date="2018-12" db="EMBL/GenBank/DDBJ databases">
        <authorList>
            <consortium name="Pathogen Informatics"/>
        </authorList>
    </citation>
    <scope>NUCLEOTIDE SEQUENCE [LARGE SCALE GENOMIC DNA]</scope>
    <source>
        <strain evidence="10 11">NCTC6754</strain>
    </source>
</reference>
<dbReference type="EC" id="1.11.1.6" evidence="2"/>
<organism evidence="10 11">
    <name type="scientific">Salmonella enterica I</name>
    <dbReference type="NCBI Taxonomy" id="59201"/>
    <lineage>
        <taxon>Bacteria</taxon>
        <taxon>Pseudomonadati</taxon>
        <taxon>Pseudomonadota</taxon>
        <taxon>Gammaproteobacteria</taxon>
        <taxon>Enterobacterales</taxon>
        <taxon>Enterobacteriaceae</taxon>
        <taxon>Salmonella</taxon>
    </lineage>
</organism>
<dbReference type="Gene3D" id="1.20.1370.20">
    <property type="match status" value="1"/>
</dbReference>
<feature type="domain" description="Catalase immune-responsive" evidence="9">
    <location>
        <begin position="10"/>
        <end position="51"/>
    </location>
</feature>
<dbReference type="GO" id="GO:0020037">
    <property type="term" value="F:heme binding"/>
    <property type="evidence" value="ECO:0007669"/>
    <property type="project" value="InterPro"/>
</dbReference>
<dbReference type="AlphaFoldDB" id="A0A3S4JFS9"/>
<dbReference type="GO" id="GO:0046872">
    <property type="term" value="F:metal ion binding"/>
    <property type="evidence" value="ECO:0007669"/>
    <property type="project" value="UniProtKB-KW"/>
</dbReference>
<evidence type="ECO:0000256" key="5">
    <source>
        <dbReference type="ARBA" id="ARBA00022723"/>
    </source>
</evidence>
<dbReference type="GO" id="GO:0004096">
    <property type="term" value="F:catalase activity"/>
    <property type="evidence" value="ECO:0007669"/>
    <property type="project" value="UniProtKB-EC"/>
</dbReference>
<accession>A0A3S4JFS9</accession>
<dbReference type="PANTHER" id="PTHR42821:SF1">
    <property type="entry name" value="CATALASE-B"/>
    <property type="match status" value="1"/>
</dbReference>
<dbReference type="SUPFAM" id="SSF56634">
    <property type="entry name" value="Heme-dependent catalase-like"/>
    <property type="match status" value="1"/>
</dbReference>
<dbReference type="InterPro" id="IPR010582">
    <property type="entry name" value="Catalase_immune_responsive"/>
</dbReference>
<evidence type="ECO:0000256" key="1">
    <source>
        <dbReference type="ARBA" id="ARBA00001971"/>
    </source>
</evidence>
<dbReference type="GO" id="GO:0005829">
    <property type="term" value="C:cytosol"/>
    <property type="evidence" value="ECO:0007669"/>
    <property type="project" value="TreeGrafter"/>
</dbReference>
<keyword evidence="4" id="KW-0349">Heme</keyword>
<dbReference type="Pfam" id="PF06628">
    <property type="entry name" value="Catalase-rel"/>
    <property type="match status" value="1"/>
</dbReference>
<sequence>MAIKSAKRSPSFGEYYSHPRLFWLSQTPIEQQHIIDAFSFELGKVAPRVYSGAGGRSVSAY</sequence>
<dbReference type="Proteomes" id="UP000269208">
    <property type="component" value="Chromosome"/>
</dbReference>
<evidence type="ECO:0000259" key="9">
    <source>
        <dbReference type="Pfam" id="PF06628"/>
    </source>
</evidence>